<organism evidence="2 3">
    <name type="scientific">Catenaria anguillulae PL171</name>
    <dbReference type="NCBI Taxonomy" id="765915"/>
    <lineage>
        <taxon>Eukaryota</taxon>
        <taxon>Fungi</taxon>
        <taxon>Fungi incertae sedis</taxon>
        <taxon>Blastocladiomycota</taxon>
        <taxon>Blastocladiomycetes</taxon>
        <taxon>Blastocladiales</taxon>
        <taxon>Catenariaceae</taxon>
        <taxon>Catenaria</taxon>
    </lineage>
</organism>
<evidence type="ECO:0000256" key="1">
    <source>
        <dbReference type="SAM" id="Phobius"/>
    </source>
</evidence>
<reference evidence="2 3" key="1">
    <citation type="submission" date="2016-07" db="EMBL/GenBank/DDBJ databases">
        <title>Pervasive Adenine N6-methylation of Active Genes in Fungi.</title>
        <authorList>
            <consortium name="DOE Joint Genome Institute"/>
            <person name="Mondo S.J."/>
            <person name="Dannebaum R.O."/>
            <person name="Kuo R.C."/>
            <person name="Labutti K."/>
            <person name="Haridas S."/>
            <person name="Kuo A."/>
            <person name="Salamov A."/>
            <person name="Ahrendt S.R."/>
            <person name="Lipzen A."/>
            <person name="Sullivan W."/>
            <person name="Andreopoulos W.B."/>
            <person name="Clum A."/>
            <person name="Lindquist E."/>
            <person name="Daum C."/>
            <person name="Ramamoorthy G.K."/>
            <person name="Gryganskyi A."/>
            <person name="Culley D."/>
            <person name="Magnuson J.K."/>
            <person name="James T.Y."/>
            <person name="O'Malley M.A."/>
            <person name="Stajich J.E."/>
            <person name="Spatafora J.W."/>
            <person name="Visel A."/>
            <person name="Grigoriev I.V."/>
        </authorList>
    </citation>
    <scope>NUCLEOTIDE SEQUENCE [LARGE SCALE GENOMIC DNA]</scope>
    <source>
        <strain evidence="2 3">PL171</strain>
    </source>
</reference>
<keyword evidence="1" id="KW-0812">Transmembrane</keyword>
<gene>
    <name evidence="2" type="ORF">BCR44DRAFT_282987</name>
</gene>
<name>A0A1Y2HDC5_9FUNG</name>
<keyword evidence="1" id="KW-0472">Membrane</keyword>
<feature type="transmembrane region" description="Helical" evidence="1">
    <location>
        <begin position="58"/>
        <end position="78"/>
    </location>
</feature>
<proteinExistence type="predicted"/>
<comment type="caution">
    <text evidence="2">The sequence shown here is derived from an EMBL/GenBank/DDBJ whole genome shotgun (WGS) entry which is preliminary data.</text>
</comment>
<protein>
    <recommendedName>
        <fullName evidence="4">Cache domain-containing protein</fullName>
    </recommendedName>
</protein>
<keyword evidence="1" id="KW-1133">Transmembrane helix</keyword>
<sequence>MSSMKPTPIDPNDSDSTLAATAGEWSLKRQRRADSAEPTGTLGLLAAWLRTVMPPVPLFLFIQVVGAICMAVISFTIWNLTLTPIKANSVAFAQGAQRAILSKAVLELQKRIDTAERLVRYQRSQWDKGIYGEDTPEQKAYTFRQLLSTLNMYQDWVASNYYTTKGGGINGYYTWQNANTGAFEYEVWYTNSTGYYYAGPVNPETGALLSIDRTQFGYNVSDEIWVTIALPPRPKAPPAWTKTYGYGKTLWMSLSQAVFDQAGEFVAVASADFDLGFIANIMGKLIAENQKQLSTPTENVTMYLFEAATDTIVGSLLPTSSVTTLDVDGAFRTLSITEMSAIDPRLTLITDYVRSQQMRLSAMKHHSFRIPGYFVEIATVSSAVFPASNLKWTLIQIGPEGIVTTPLQAANQTTAIAAGSMVALTLFIGLGCSALVTGHLRSVCEDLKLLGQLDIAAVVDRHSRPVKMARITKELWNLQFAVARLVKSFTEATDSAEQTVGSVTSSDELLS</sequence>
<evidence type="ECO:0000313" key="3">
    <source>
        <dbReference type="Proteomes" id="UP000193411"/>
    </source>
</evidence>
<evidence type="ECO:0008006" key="4">
    <source>
        <dbReference type="Google" id="ProtNLM"/>
    </source>
</evidence>
<accession>A0A1Y2HDC5</accession>
<dbReference type="CDD" id="cd18773">
    <property type="entry name" value="PDC1_HK_sensor"/>
    <property type="match status" value="1"/>
</dbReference>
<evidence type="ECO:0000313" key="2">
    <source>
        <dbReference type="EMBL" id="ORZ31911.1"/>
    </source>
</evidence>
<dbReference type="Proteomes" id="UP000193411">
    <property type="component" value="Unassembled WGS sequence"/>
</dbReference>
<dbReference type="AlphaFoldDB" id="A0A1Y2HDC5"/>
<dbReference type="EMBL" id="MCFL01000053">
    <property type="protein sequence ID" value="ORZ31911.1"/>
    <property type="molecule type" value="Genomic_DNA"/>
</dbReference>
<keyword evidence="3" id="KW-1185">Reference proteome</keyword>